<accession>D6YBI5</accession>
<gene>
    <name evidence="4" type="ordered locus">Tbis_1833</name>
</gene>
<dbReference type="EMBL" id="CP001874">
    <property type="protein sequence ID" value="ADG88545.1"/>
    <property type="molecule type" value="Genomic_DNA"/>
</dbReference>
<keyword evidence="2" id="KW-0560">Oxidoreductase</keyword>
<dbReference type="eggNOG" id="COG0673">
    <property type="taxonomic scope" value="Bacteria"/>
</dbReference>
<protein>
    <submittedName>
        <fullName evidence="4">Oxidoreductase domain protein</fullName>
    </submittedName>
</protein>
<dbReference type="Pfam" id="PF01408">
    <property type="entry name" value="GFO_IDH_MocA"/>
    <property type="match status" value="1"/>
</dbReference>
<dbReference type="GO" id="GO:0000166">
    <property type="term" value="F:nucleotide binding"/>
    <property type="evidence" value="ECO:0007669"/>
    <property type="project" value="InterPro"/>
</dbReference>
<reference evidence="4 5" key="1">
    <citation type="submission" date="2010-01" db="EMBL/GenBank/DDBJ databases">
        <title>The complete genome of Thermobispora bispora DSM 43833.</title>
        <authorList>
            <consortium name="US DOE Joint Genome Institute (JGI-PGF)"/>
            <person name="Lucas S."/>
            <person name="Copeland A."/>
            <person name="Lapidus A."/>
            <person name="Glavina del Rio T."/>
            <person name="Dalin E."/>
            <person name="Tice H."/>
            <person name="Bruce D."/>
            <person name="Goodwin L."/>
            <person name="Pitluck S."/>
            <person name="Kyrpides N."/>
            <person name="Mavromatis K."/>
            <person name="Ivanova N."/>
            <person name="Mikhailova N."/>
            <person name="Chertkov O."/>
            <person name="Brettin T."/>
            <person name="Detter J.C."/>
            <person name="Han C."/>
            <person name="Larimer F."/>
            <person name="Land M."/>
            <person name="Hauser L."/>
            <person name="Markowitz V."/>
            <person name="Cheng J.-F."/>
            <person name="Hugenholtz P."/>
            <person name="Woyke T."/>
            <person name="Wu D."/>
            <person name="Jando M."/>
            <person name="Schneider S."/>
            <person name="Klenk H.-P."/>
            <person name="Eisen J.A."/>
        </authorList>
    </citation>
    <scope>NUCLEOTIDE SEQUENCE [LARGE SCALE GENOMIC DNA]</scope>
    <source>
        <strain evidence="5">ATCC 19993 / DSM 43833 / CBS 139.67 / JCM 10125 / KCTC 9307 / NBRC 14880 / R51</strain>
    </source>
</reference>
<dbReference type="InterPro" id="IPR000683">
    <property type="entry name" value="Gfo/Idh/MocA-like_OxRdtase_N"/>
</dbReference>
<proteinExistence type="inferred from homology"/>
<comment type="similarity">
    <text evidence="1">Belongs to the Gfo/Idh/MocA family.</text>
</comment>
<dbReference type="AlphaFoldDB" id="D6YBI5"/>
<organism evidence="4 5">
    <name type="scientific">Thermobispora bispora (strain ATCC 19993 / DSM 43833 / CBS 139.67 / JCM 10125 / KCTC 9307 / NBRC 14880 / R51)</name>
    <dbReference type="NCBI Taxonomy" id="469371"/>
    <lineage>
        <taxon>Bacteria</taxon>
        <taxon>Bacillati</taxon>
        <taxon>Actinomycetota</taxon>
        <taxon>Actinomycetes</taxon>
        <taxon>Streptosporangiales</taxon>
        <taxon>Streptosporangiaceae</taxon>
        <taxon>Thermobispora</taxon>
    </lineage>
</organism>
<dbReference type="GO" id="GO:0016491">
    <property type="term" value="F:oxidoreductase activity"/>
    <property type="evidence" value="ECO:0007669"/>
    <property type="project" value="UniProtKB-KW"/>
</dbReference>
<dbReference type="PANTHER" id="PTHR43708:SF5">
    <property type="entry name" value="CONSERVED EXPRESSED OXIDOREDUCTASE (EUROFUNG)-RELATED"/>
    <property type="match status" value="1"/>
</dbReference>
<evidence type="ECO:0000313" key="4">
    <source>
        <dbReference type="EMBL" id="ADG88545.1"/>
    </source>
</evidence>
<dbReference type="Proteomes" id="UP000006640">
    <property type="component" value="Chromosome"/>
</dbReference>
<evidence type="ECO:0000256" key="1">
    <source>
        <dbReference type="ARBA" id="ARBA00010928"/>
    </source>
</evidence>
<evidence type="ECO:0000313" key="5">
    <source>
        <dbReference type="Proteomes" id="UP000006640"/>
    </source>
</evidence>
<dbReference type="KEGG" id="tbi:Tbis_1833"/>
<dbReference type="SUPFAM" id="SSF51735">
    <property type="entry name" value="NAD(P)-binding Rossmann-fold domains"/>
    <property type="match status" value="1"/>
</dbReference>
<dbReference type="STRING" id="469371.Tbis_1833"/>
<dbReference type="Gene3D" id="3.30.360.10">
    <property type="entry name" value="Dihydrodipicolinate Reductase, domain 2"/>
    <property type="match status" value="1"/>
</dbReference>
<sequence length="376" mass="41072">MLVETVRIGVAGLGAIAQVAYLPLLDRRRDLFRLAAVCDLDREHAEWFGHRFGVPAYDDPERMLDAGGCDALLVLTSGSHGALVRAALERGLWVLSEVPLGYSRAELSDLPDAARLMVGYMKQYDPAAQRLLECLHEAGGPEVIRHLCVTVLRPPGRTQLLFAKPRGSHPSPARLSRYADADERSISAALGEEAPKPVRRLYAEVLLEGVCLELSLIRMFTGAPASVDHVAVWPAETYPPSVEASGALPGAGRYGLHWHFLTGYPAYHQTVALHHEHGSFELSFRCPYLLNTPSRLLIRSRIGTTERTLVFEDVAEAFERQLVAFHRFVTQDERPVSGLAEALTDIAVAQRMIRRYAEAAGEPVGGECAALPAGGG</sequence>
<dbReference type="HOGENOM" id="CLU_028866_1_0_11"/>
<dbReference type="InterPro" id="IPR036291">
    <property type="entry name" value="NAD(P)-bd_dom_sf"/>
</dbReference>
<name>D6YBI5_THEBD</name>
<dbReference type="InterPro" id="IPR051317">
    <property type="entry name" value="Gfo/Idh/MocA_oxidoreduct"/>
</dbReference>
<keyword evidence="5" id="KW-1185">Reference proteome</keyword>
<dbReference type="PANTHER" id="PTHR43708">
    <property type="entry name" value="CONSERVED EXPRESSED OXIDOREDUCTASE (EUROFUNG)"/>
    <property type="match status" value="1"/>
</dbReference>
<evidence type="ECO:0000259" key="3">
    <source>
        <dbReference type="Pfam" id="PF01408"/>
    </source>
</evidence>
<dbReference type="Gene3D" id="3.40.50.720">
    <property type="entry name" value="NAD(P)-binding Rossmann-like Domain"/>
    <property type="match status" value="1"/>
</dbReference>
<evidence type="ECO:0000256" key="2">
    <source>
        <dbReference type="ARBA" id="ARBA00023002"/>
    </source>
</evidence>
<feature type="domain" description="Gfo/Idh/MocA-like oxidoreductase N-terminal" evidence="3">
    <location>
        <begin position="6"/>
        <end position="115"/>
    </location>
</feature>